<feature type="region of interest" description="Disordered" evidence="1">
    <location>
        <begin position="1"/>
        <end position="29"/>
    </location>
</feature>
<keyword evidence="3" id="KW-1185">Reference proteome</keyword>
<dbReference type="EMBL" id="VLTK01000027">
    <property type="protein sequence ID" value="TSI11724.1"/>
    <property type="molecule type" value="Genomic_DNA"/>
</dbReference>
<proteinExistence type="predicted"/>
<evidence type="ECO:0000256" key="1">
    <source>
        <dbReference type="SAM" id="MobiDB-lite"/>
    </source>
</evidence>
<dbReference type="OrthoDB" id="5194225at2"/>
<accession>A0A556C2P1</accession>
<sequence length="257" mass="29184">MGKKSRRANRRQRKNNSPSQPNHRSRGTEDFLHFSDEVENFARALLNVQTAQWAYEESAHDVDLPMPLREILSVDIQTLLGPLEEMEWAYSYIEADGPTPAKTARGANWTAPIIPGILSHLAEIAGDSDLPFREQANQNGLKDREITERKNLEATAHCPRGAECKVRRVTWPGRDLGPACWRHVTDDEKTELSLIYDSAVTELECRGCHASPGKQCTEDTPRMTRIDGYYSPIRSFNKRKVHRVRLSDYAETLAGQR</sequence>
<gene>
    <name evidence="2" type="ORF">FO013_21710</name>
</gene>
<organism evidence="2 3">
    <name type="scientific">Brevibacterium aurantiacum</name>
    <dbReference type="NCBI Taxonomy" id="273384"/>
    <lineage>
        <taxon>Bacteria</taxon>
        <taxon>Bacillati</taxon>
        <taxon>Actinomycetota</taxon>
        <taxon>Actinomycetes</taxon>
        <taxon>Micrococcales</taxon>
        <taxon>Brevibacteriaceae</taxon>
        <taxon>Brevibacterium</taxon>
    </lineage>
</organism>
<dbReference type="Proteomes" id="UP000316406">
    <property type="component" value="Unassembled WGS sequence"/>
</dbReference>
<feature type="compositionally biased region" description="Basic residues" evidence="1">
    <location>
        <begin position="1"/>
        <end position="14"/>
    </location>
</feature>
<evidence type="ECO:0000313" key="2">
    <source>
        <dbReference type="EMBL" id="TSI11724.1"/>
    </source>
</evidence>
<comment type="caution">
    <text evidence="2">The sequence shown here is derived from an EMBL/GenBank/DDBJ whole genome shotgun (WGS) entry which is preliminary data.</text>
</comment>
<name>A0A556C2P1_BREAU</name>
<dbReference type="AlphaFoldDB" id="A0A556C2P1"/>
<protein>
    <submittedName>
        <fullName evidence="2">Uncharacterized protein</fullName>
    </submittedName>
</protein>
<evidence type="ECO:0000313" key="3">
    <source>
        <dbReference type="Proteomes" id="UP000316406"/>
    </source>
</evidence>
<reference evidence="2 3" key="1">
    <citation type="submission" date="2019-07" db="EMBL/GenBank/DDBJ databases">
        <title>Draft genome sequence of Brevibacterium aurantiacum XU54 isolated from Xinjiang China.</title>
        <authorList>
            <person name="Xu X."/>
        </authorList>
    </citation>
    <scope>NUCLEOTIDE SEQUENCE [LARGE SCALE GENOMIC DNA]</scope>
    <source>
        <strain evidence="2 3">XU54</strain>
    </source>
</reference>
<dbReference type="RefSeq" id="WP_143924644.1">
    <property type="nucleotide sequence ID" value="NZ_VLTK01000027.1"/>
</dbReference>